<reference evidence="1" key="1">
    <citation type="submission" date="2023-04" db="EMBL/GenBank/DDBJ databases">
        <title>A chromosome-level genome assembly of the parasitoid wasp Eretmocerus hayati.</title>
        <authorList>
            <person name="Zhong Y."/>
            <person name="Liu S."/>
            <person name="Liu Y."/>
        </authorList>
    </citation>
    <scope>NUCLEOTIDE SEQUENCE</scope>
    <source>
        <strain evidence="1">ZJU_SS_LIU_2023</strain>
    </source>
</reference>
<dbReference type="EMBL" id="CM056741">
    <property type="protein sequence ID" value="KAJ8684551.1"/>
    <property type="molecule type" value="Genomic_DNA"/>
</dbReference>
<dbReference type="Proteomes" id="UP001239111">
    <property type="component" value="Chromosome 1"/>
</dbReference>
<keyword evidence="2" id="KW-1185">Reference proteome</keyword>
<proteinExistence type="predicted"/>
<gene>
    <name evidence="1" type="ORF">QAD02_020343</name>
</gene>
<protein>
    <submittedName>
        <fullName evidence="1">Uncharacterized protein</fullName>
    </submittedName>
</protein>
<organism evidence="1 2">
    <name type="scientific">Eretmocerus hayati</name>
    <dbReference type="NCBI Taxonomy" id="131215"/>
    <lineage>
        <taxon>Eukaryota</taxon>
        <taxon>Metazoa</taxon>
        <taxon>Ecdysozoa</taxon>
        <taxon>Arthropoda</taxon>
        <taxon>Hexapoda</taxon>
        <taxon>Insecta</taxon>
        <taxon>Pterygota</taxon>
        <taxon>Neoptera</taxon>
        <taxon>Endopterygota</taxon>
        <taxon>Hymenoptera</taxon>
        <taxon>Apocrita</taxon>
        <taxon>Proctotrupomorpha</taxon>
        <taxon>Chalcidoidea</taxon>
        <taxon>Aphelinidae</taxon>
        <taxon>Aphelininae</taxon>
        <taxon>Eretmocerus</taxon>
    </lineage>
</organism>
<evidence type="ECO:0000313" key="1">
    <source>
        <dbReference type="EMBL" id="KAJ8684551.1"/>
    </source>
</evidence>
<evidence type="ECO:0000313" key="2">
    <source>
        <dbReference type="Proteomes" id="UP001239111"/>
    </source>
</evidence>
<accession>A0ACC2PP18</accession>
<comment type="caution">
    <text evidence="1">The sequence shown here is derived from an EMBL/GenBank/DDBJ whole genome shotgun (WGS) entry which is preliminary data.</text>
</comment>
<sequence>MEYALIFNVLLTFFLKLSADPNLPRNLVDSVVSFIDDFLKKTFLPSLKSDIFEILARENISAGARKDIEKCFEKHSAICDEMNTESKRFTHFKKVGLPKSTEFIIGSYFKKKIVGNEIVLAPESLYGRCIPLKNSLKMFLGIPGIFDSIMTHITRLNSETHIISSILQGSLWKSKYAPLCLNEIVLPLYVFCDELECGNPLGAHAGVNKFVAMYAMLACLPPHLSALMNCILFYGLFRSSDKKNTSNKGAYKTLIDELNFLSRVGINIDVNGVLKNVKFKLVLFVGDNLGLNSIFGFNESFISHYFCRICKCSKDEASKLCMEEENKLRKRQNYDDDVQRNNASETAAFNYGPSEALNKPPTIVPDRVLKHDELKMSASEALTFVRFFGLIMGEFIPENDAHYKLYRYLRRILDILLSPRFIKADAIVLAEFIRKMNSLYIEFYGRLKPKMHFLIHYPAILLKNGPATCYWTMRFESFHQPIKNVATSTRSSKNLLKTVVTKMALQMLYFTHTLDFSKSIKFGSLHLFFNRKSYFENEWKNKSYLCYNDVTIDGIDYKLGMFLFLGNSNEYCHAHFGEILQIISVDGEIFFSLRVYDEQFFDSHVHAYSVEKTKEERLVNVKCLPIFPPVLFVISNGQSFIATKHGI</sequence>
<name>A0ACC2PP18_9HYME</name>